<dbReference type="AlphaFoldDB" id="A0AAN4ZGZ1"/>
<accession>A0AAN4ZGZ1</accession>
<keyword evidence="1" id="KW-0732">Signal</keyword>
<dbReference type="EMBL" id="BTRK01000003">
    <property type="protein sequence ID" value="GMR40619.1"/>
    <property type="molecule type" value="Genomic_DNA"/>
</dbReference>
<evidence type="ECO:0000313" key="3">
    <source>
        <dbReference type="EMBL" id="GMR40621.1"/>
    </source>
</evidence>
<dbReference type="EMBL" id="BTRK01000003">
    <property type="protein sequence ID" value="GMR40621.1"/>
    <property type="molecule type" value="Genomic_DNA"/>
</dbReference>
<reference evidence="4" key="1">
    <citation type="submission" date="2022-10" db="EMBL/GenBank/DDBJ databases">
        <title>Genome assembly of Pristionchus species.</title>
        <authorList>
            <person name="Yoshida K."/>
            <person name="Sommer R.J."/>
        </authorList>
    </citation>
    <scope>NUCLEOTIDE SEQUENCE [LARGE SCALE GENOMIC DNA]</scope>
    <source>
        <strain evidence="2 4">RS5460</strain>
    </source>
</reference>
<dbReference type="Proteomes" id="UP001328107">
    <property type="component" value="Unassembled WGS sequence"/>
</dbReference>
<evidence type="ECO:0000313" key="2">
    <source>
        <dbReference type="EMBL" id="GMR40619.1"/>
    </source>
</evidence>
<keyword evidence="4" id="KW-1185">Reference proteome</keyword>
<sequence>MKILLSLLLLLPLRINVDCGNLDEISKAIEKEMKMNEENQEIEKICQQVWEKIEKGRKIDEAYHEAAKICRQTWEEMTKKRQFDKANHEFEMTSEEIYQAIEKERMMDEDNRGYHSYFDLPKHEYENYEPWPMKIYSNEPEKNYKVFWTEMDSVRKDDLADSIPVIPEPGENCEDIWEEIDRERKMDEESHGCRSCRDAITISSTACPSKGYECDESWQVKMHPN</sequence>
<protein>
    <submittedName>
        <fullName evidence="3">Uncharacterized protein</fullName>
    </submittedName>
</protein>
<organism evidence="3 4">
    <name type="scientific">Pristionchus mayeri</name>
    <dbReference type="NCBI Taxonomy" id="1317129"/>
    <lineage>
        <taxon>Eukaryota</taxon>
        <taxon>Metazoa</taxon>
        <taxon>Ecdysozoa</taxon>
        <taxon>Nematoda</taxon>
        <taxon>Chromadorea</taxon>
        <taxon>Rhabditida</taxon>
        <taxon>Rhabditina</taxon>
        <taxon>Diplogasteromorpha</taxon>
        <taxon>Diplogasteroidea</taxon>
        <taxon>Neodiplogasteridae</taxon>
        <taxon>Pristionchus</taxon>
    </lineage>
</organism>
<reference evidence="3" key="2">
    <citation type="submission" date="2023-06" db="EMBL/GenBank/DDBJ databases">
        <title>Genome assembly of Pristionchus species.</title>
        <authorList>
            <person name="Yoshida K."/>
            <person name="Sommer R.J."/>
        </authorList>
    </citation>
    <scope>NUCLEOTIDE SEQUENCE</scope>
    <source>
        <strain evidence="3">RS5460</strain>
    </source>
</reference>
<evidence type="ECO:0000313" key="4">
    <source>
        <dbReference type="Proteomes" id="UP001328107"/>
    </source>
</evidence>
<comment type="caution">
    <text evidence="3">The sequence shown here is derived from an EMBL/GenBank/DDBJ whole genome shotgun (WGS) entry which is preliminary data.</text>
</comment>
<feature type="chain" id="PRO_5044710154" evidence="1">
    <location>
        <begin position="20"/>
        <end position="225"/>
    </location>
</feature>
<feature type="non-terminal residue" evidence="3">
    <location>
        <position position="225"/>
    </location>
</feature>
<proteinExistence type="predicted"/>
<name>A0AAN4ZGZ1_9BILA</name>
<evidence type="ECO:0000256" key="1">
    <source>
        <dbReference type="SAM" id="SignalP"/>
    </source>
</evidence>
<gene>
    <name evidence="2" type="ORF">PMAYCL1PPCAC_10814</name>
    <name evidence="3" type="ORF">PMAYCL1PPCAC_10816</name>
</gene>
<feature type="signal peptide" evidence="1">
    <location>
        <begin position="1"/>
        <end position="19"/>
    </location>
</feature>